<feature type="non-terminal residue" evidence="1">
    <location>
        <position position="164"/>
    </location>
</feature>
<dbReference type="PANTHER" id="PTHR33240">
    <property type="entry name" value="OS08G0508500 PROTEIN"/>
    <property type="match status" value="1"/>
</dbReference>
<dbReference type="AlphaFoldDB" id="A0A392Q227"/>
<dbReference type="Proteomes" id="UP000265520">
    <property type="component" value="Unassembled WGS sequence"/>
</dbReference>
<evidence type="ECO:0000313" key="2">
    <source>
        <dbReference type="Proteomes" id="UP000265520"/>
    </source>
</evidence>
<protein>
    <submittedName>
        <fullName evidence="1">Uncharacterized protein</fullName>
    </submittedName>
</protein>
<feature type="non-terminal residue" evidence="1">
    <location>
        <position position="1"/>
    </location>
</feature>
<accession>A0A392Q227</accession>
<keyword evidence="2" id="KW-1185">Reference proteome</keyword>
<organism evidence="1 2">
    <name type="scientific">Trifolium medium</name>
    <dbReference type="NCBI Taxonomy" id="97028"/>
    <lineage>
        <taxon>Eukaryota</taxon>
        <taxon>Viridiplantae</taxon>
        <taxon>Streptophyta</taxon>
        <taxon>Embryophyta</taxon>
        <taxon>Tracheophyta</taxon>
        <taxon>Spermatophyta</taxon>
        <taxon>Magnoliopsida</taxon>
        <taxon>eudicotyledons</taxon>
        <taxon>Gunneridae</taxon>
        <taxon>Pentapetalae</taxon>
        <taxon>rosids</taxon>
        <taxon>fabids</taxon>
        <taxon>Fabales</taxon>
        <taxon>Fabaceae</taxon>
        <taxon>Papilionoideae</taxon>
        <taxon>50 kb inversion clade</taxon>
        <taxon>NPAAA clade</taxon>
        <taxon>Hologalegina</taxon>
        <taxon>IRL clade</taxon>
        <taxon>Trifolieae</taxon>
        <taxon>Trifolium</taxon>
    </lineage>
</organism>
<name>A0A392Q227_9FABA</name>
<proteinExistence type="predicted"/>
<comment type="caution">
    <text evidence="1">The sequence shown here is derived from an EMBL/GenBank/DDBJ whole genome shotgun (WGS) entry which is preliminary data.</text>
</comment>
<dbReference type="EMBL" id="LXQA010109836">
    <property type="protein sequence ID" value="MCI18371.1"/>
    <property type="molecule type" value="Genomic_DNA"/>
</dbReference>
<evidence type="ECO:0000313" key="1">
    <source>
        <dbReference type="EMBL" id="MCI18371.1"/>
    </source>
</evidence>
<dbReference type="PANTHER" id="PTHR33240:SF15">
    <property type="entry name" value="GAG-PRO-LIKE PROTEIN"/>
    <property type="match status" value="1"/>
</dbReference>
<sequence length="164" mass="17800">LIDATSKQSATLDKPKKGSVPLSFYLEELPGGSANAPIPLLIRADMANFDVRRVLVGPGSSVDIMFAHCFRTLQLSEHHLAPYVGSDLQGFNGETTKPWGYVDLIVTFGANETAKSIKVQFLVVDCPSLYQCIMGRTAIVDLLAVPSTAHLKLKYYTNKGQVAT</sequence>
<dbReference type="CDD" id="cd00303">
    <property type="entry name" value="retropepsin_like"/>
    <property type="match status" value="1"/>
</dbReference>
<reference evidence="1 2" key="1">
    <citation type="journal article" date="2018" name="Front. Plant Sci.">
        <title>Red Clover (Trifolium pratense) and Zigzag Clover (T. medium) - A Picture of Genomic Similarities and Differences.</title>
        <authorList>
            <person name="Dluhosova J."/>
            <person name="Istvanek J."/>
            <person name="Nedelnik J."/>
            <person name="Repkova J."/>
        </authorList>
    </citation>
    <scope>NUCLEOTIDE SEQUENCE [LARGE SCALE GENOMIC DNA]</scope>
    <source>
        <strain evidence="2">cv. 10/8</strain>
        <tissue evidence="1">Leaf</tissue>
    </source>
</reference>